<protein>
    <submittedName>
        <fullName evidence="1">Uncharacterized protein</fullName>
    </submittedName>
</protein>
<evidence type="ECO:0000313" key="1">
    <source>
        <dbReference type="EMBL" id="ACA59118.1"/>
    </source>
</evidence>
<proteinExistence type="predicted"/>
<keyword evidence="2" id="KW-1185">Reference proteome</keyword>
<dbReference type="EMBL" id="CP000860">
    <property type="protein sequence ID" value="ACA59118.1"/>
    <property type="molecule type" value="Genomic_DNA"/>
</dbReference>
<dbReference type="Proteomes" id="UP000008544">
    <property type="component" value="Chromosome"/>
</dbReference>
<dbReference type="AlphaFoldDB" id="B1I256"/>
<dbReference type="KEGG" id="dau:Daud_0579"/>
<dbReference type="HOGENOM" id="CLU_2600304_0_0_9"/>
<organism evidence="1 2">
    <name type="scientific">Desulforudis audaxviator (strain MP104C)</name>
    <dbReference type="NCBI Taxonomy" id="477974"/>
    <lineage>
        <taxon>Bacteria</taxon>
        <taxon>Bacillati</taxon>
        <taxon>Bacillota</taxon>
        <taxon>Clostridia</taxon>
        <taxon>Thermoanaerobacterales</taxon>
        <taxon>Candidatus Desulforudaceae</taxon>
        <taxon>Candidatus Desulforudis</taxon>
    </lineage>
</organism>
<reference evidence="2" key="1">
    <citation type="submission" date="2007-10" db="EMBL/GenBank/DDBJ databases">
        <title>Complete sequence of chromosome of Desulforudis audaxviator MP104C.</title>
        <authorList>
            <person name="Copeland A."/>
            <person name="Lucas S."/>
            <person name="Lapidus A."/>
            <person name="Barry K."/>
            <person name="Glavina del Rio T."/>
            <person name="Dalin E."/>
            <person name="Tice H."/>
            <person name="Bruce D."/>
            <person name="Pitluck S."/>
            <person name="Lowry S.R."/>
            <person name="Larimer F."/>
            <person name="Land M.L."/>
            <person name="Hauser L."/>
            <person name="Kyrpides N."/>
            <person name="Ivanova N.N."/>
            <person name="Richardson P."/>
        </authorList>
    </citation>
    <scope>NUCLEOTIDE SEQUENCE [LARGE SCALE GENOMIC DNA]</scope>
    <source>
        <strain evidence="2">MP104C</strain>
    </source>
</reference>
<reference evidence="1 2" key="2">
    <citation type="journal article" date="2008" name="Science">
        <title>Environmental genomics reveals a single-species ecosystem deep within Earth.</title>
        <authorList>
            <person name="Chivian D."/>
            <person name="Brodie E.L."/>
            <person name="Alm E.J."/>
            <person name="Culley D.E."/>
            <person name="Dehal P.S."/>
            <person name="Desantis T.Z."/>
            <person name="Gihring T.M."/>
            <person name="Lapidus A."/>
            <person name="Lin L.H."/>
            <person name="Lowry S.R."/>
            <person name="Moser D.P."/>
            <person name="Richardson P.M."/>
            <person name="Southam G."/>
            <person name="Wanger G."/>
            <person name="Pratt L.M."/>
            <person name="Andersen G.L."/>
            <person name="Hazen T.C."/>
            <person name="Brockman F.J."/>
            <person name="Arkin A.P."/>
            <person name="Onstott T.C."/>
        </authorList>
    </citation>
    <scope>NUCLEOTIDE SEQUENCE [LARGE SCALE GENOMIC DNA]</scope>
    <source>
        <strain evidence="1 2">MP104C</strain>
    </source>
</reference>
<accession>B1I256</accession>
<evidence type="ECO:0000313" key="2">
    <source>
        <dbReference type="Proteomes" id="UP000008544"/>
    </source>
</evidence>
<gene>
    <name evidence="1" type="ordered locus">Daud_0579</name>
</gene>
<name>B1I256_DESAP</name>
<sequence>MMTGSCQVCRGVGELEENCLIEVCRQCWAIYCQTRSLVMATVTCGGCATWQKSVFNGETPQCRECDHPKQSTVMEKCTA</sequence>